<dbReference type="KEGG" id="lmi:LMXM_23_1665"/>
<feature type="transmembrane region" description="Helical" evidence="1">
    <location>
        <begin position="194"/>
        <end position="212"/>
    </location>
</feature>
<feature type="transmembrane region" description="Helical" evidence="1">
    <location>
        <begin position="37"/>
        <end position="56"/>
    </location>
</feature>
<evidence type="ECO:0000259" key="2">
    <source>
        <dbReference type="Pfam" id="PF01569"/>
    </source>
</evidence>
<dbReference type="GeneID" id="13454302"/>
<dbReference type="UniPathway" id="UPA00378"/>
<sequence>MYLSCINYYVDRNCNFGVVSAVLLVNVYVLQHLPRTIVVPFLTLCACITVGVSKGLKRIIKQPRPPGAPKASPGMPSNHATSLSFLSVVTVYVLQRYASSTPAVGGANQTLFHTPPLPSLPLPYVRPLQTLIAVYSVYATGLRVAQGHHTVAQVTAGYLLGCTFAICSLAANHSGYTGSRFGGRVDELPLPEKVILLFASVAISAMAMRSIVLGARASRVARTSAPVMARVDERERRK</sequence>
<evidence type="ECO:0000313" key="4">
    <source>
        <dbReference type="Proteomes" id="UP000007259"/>
    </source>
</evidence>
<dbReference type="Gene3D" id="1.20.144.10">
    <property type="entry name" value="Phosphatidic acid phosphatase type 2/haloperoxidase"/>
    <property type="match status" value="1"/>
</dbReference>
<keyword evidence="1" id="KW-1133">Transmembrane helix</keyword>
<dbReference type="AlphaFoldDB" id="E9AW69"/>
<protein>
    <recommendedName>
        <fullName evidence="2">Phosphatidic acid phosphatase type 2/haloperoxidase domain-containing protein</fullName>
    </recommendedName>
</protein>
<evidence type="ECO:0000313" key="3">
    <source>
        <dbReference type="EMBL" id="CBZ27203.1"/>
    </source>
</evidence>
<dbReference type="InterPro" id="IPR036938">
    <property type="entry name" value="PAP2/HPO_sf"/>
</dbReference>
<evidence type="ECO:0000256" key="1">
    <source>
        <dbReference type="SAM" id="Phobius"/>
    </source>
</evidence>
<gene>
    <name evidence="3" type="ORF">LMXM_23_1665</name>
</gene>
<dbReference type="RefSeq" id="XP_003875691.1">
    <property type="nucleotide sequence ID" value="XM_003875642.1"/>
</dbReference>
<keyword evidence="1" id="KW-0812">Transmembrane</keyword>
<dbReference type="Proteomes" id="UP000007259">
    <property type="component" value="Chromosome 23"/>
</dbReference>
<keyword evidence="4" id="KW-1185">Reference proteome</keyword>
<accession>E9AW69</accession>
<organism evidence="3 4">
    <name type="scientific">Leishmania mexicana (strain MHOM/GT/2001/U1103)</name>
    <dbReference type="NCBI Taxonomy" id="929439"/>
    <lineage>
        <taxon>Eukaryota</taxon>
        <taxon>Discoba</taxon>
        <taxon>Euglenozoa</taxon>
        <taxon>Kinetoplastea</taxon>
        <taxon>Metakinetoplastina</taxon>
        <taxon>Trypanosomatida</taxon>
        <taxon>Trypanosomatidae</taxon>
        <taxon>Leishmaniinae</taxon>
        <taxon>Leishmania</taxon>
    </lineage>
</organism>
<dbReference type="VEuPathDB" id="TriTrypDB:LmxM.23.1665"/>
<dbReference type="OMA" id="QGHHTVA"/>
<keyword evidence="1" id="KW-0472">Membrane</keyword>
<feature type="transmembrane region" description="Helical" evidence="1">
    <location>
        <begin position="156"/>
        <end position="174"/>
    </location>
</feature>
<dbReference type="PhylomeDB" id="E9AW69"/>
<dbReference type="InterPro" id="IPR000326">
    <property type="entry name" value="PAP2/HPO"/>
</dbReference>
<dbReference type="Pfam" id="PF01569">
    <property type="entry name" value="PAP2"/>
    <property type="match status" value="1"/>
</dbReference>
<dbReference type="SUPFAM" id="SSF48317">
    <property type="entry name" value="Acid phosphatase/Vanadium-dependent haloperoxidase"/>
    <property type="match status" value="1"/>
</dbReference>
<feature type="transmembrane region" description="Helical" evidence="1">
    <location>
        <begin position="12"/>
        <end position="31"/>
    </location>
</feature>
<feature type="domain" description="Phosphatidic acid phosphatase type 2/haloperoxidase" evidence="2">
    <location>
        <begin position="44"/>
        <end position="169"/>
    </location>
</feature>
<dbReference type="EMBL" id="FR799576">
    <property type="protein sequence ID" value="CBZ27203.1"/>
    <property type="molecule type" value="Genomic_DNA"/>
</dbReference>
<reference evidence="3 4" key="1">
    <citation type="journal article" date="2011" name="Genome Res.">
        <title>Chromosome and gene copy number variation allow major structural change between species and strains of Leishmania.</title>
        <authorList>
            <person name="Rogers M.B."/>
            <person name="Hilley J.D."/>
            <person name="Dickens N.J."/>
            <person name="Wilkes J."/>
            <person name="Bates P.A."/>
            <person name="Depledge D.P."/>
            <person name="Harris D."/>
            <person name="Her Y."/>
            <person name="Herzyk P."/>
            <person name="Imamura H."/>
            <person name="Otto T.D."/>
            <person name="Sanders M."/>
            <person name="Seeger K."/>
            <person name="Dujardin J.C."/>
            <person name="Berriman M."/>
            <person name="Smith D.F."/>
            <person name="Hertz-Fowler C."/>
            <person name="Mottram J.C."/>
        </authorList>
    </citation>
    <scope>NUCLEOTIDE SEQUENCE [LARGE SCALE GENOMIC DNA]</scope>
    <source>
        <strain evidence="3 4">MHOM/GT/2001/U1103</strain>
    </source>
</reference>
<dbReference type="OrthoDB" id="302705at2759"/>
<proteinExistence type="predicted"/>
<name>E9AW69_LEIMU</name>